<dbReference type="SMART" id="SM00737">
    <property type="entry name" value="ML"/>
    <property type="match status" value="1"/>
</dbReference>
<dbReference type="SUPFAM" id="SSF81296">
    <property type="entry name" value="E set domains"/>
    <property type="match status" value="1"/>
</dbReference>
<dbReference type="InterPro" id="IPR014756">
    <property type="entry name" value="Ig_E-set"/>
</dbReference>
<reference evidence="2 3" key="1">
    <citation type="submission" date="2024-04" db="EMBL/GenBank/DDBJ databases">
        <authorList>
            <consortium name="Genoscope - CEA"/>
            <person name="William W."/>
        </authorList>
    </citation>
    <scope>NUCLEOTIDE SEQUENCE [LARGE SCALE GENOMIC DNA]</scope>
</reference>
<dbReference type="Proteomes" id="UP001497497">
    <property type="component" value="Unassembled WGS sequence"/>
</dbReference>
<keyword evidence="3" id="KW-1185">Reference proteome</keyword>
<dbReference type="AlphaFoldDB" id="A0AAV2H7A5"/>
<dbReference type="EMBL" id="CAXITT010000047">
    <property type="protein sequence ID" value="CAL1529348.1"/>
    <property type="molecule type" value="Genomic_DNA"/>
</dbReference>
<accession>A0AAV2H7A5</accession>
<feature type="domain" description="MD-2-related lipid-recognition" evidence="1">
    <location>
        <begin position="103"/>
        <end position="225"/>
    </location>
</feature>
<sequence length="227" mass="25897">MPYRRLAKLVICSLVSLSLMGLYLKYFNRPPADVLLKMNKKPQSRFNFVEDRPVSFKPLDTRDRGAEYDSYVDYKREDTEVAGGEHWQGFLDSNNFVSIGAVYSACEGTRSQLGSVVLLEDKERGGVLARTYLNITIDHEIKEGTFHLEVKYNGQDLFTNYWELCELEDELPVVNKTFTCPVAAGKWSKVKDKHIPGYLPAGRYQTKAWAVDESRQVIACGFSDFNL</sequence>
<protein>
    <recommendedName>
        <fullName evidence="1">MD-2-related lipid-recognition domain-containing protein</fullName>
    </recommendedName>
</protein>
<evidence type="ECO:0000313" key="3">
    <source>
        <dbReference type="Proteomes" id="UP001497497"/>
    </source>
</evidence>
<dbReference type="Pfam" id="PF02221">
    <property type="entry name" value="E1_DerP2_DerF2"/>
    <property type="match status" value="1"/>
</dbReference>
<proteinExistence type="predicted"/>
<dbReference type="InterPro" id="IPR003172">
    <property type="entry name" value="ML_dom"/>
</dbReference>
<evidence type="ECO:0000313" key="2">
    <source>
        <dbReference type="EMBL" id="CAL1529348.1"/>
    </source>
</evidence>
<name>A0AAV2H7A5_LYMST</name>
<gene>
    <name evidence="2" type="ORF">GSLYS_00003503001</name>
</gene>
<comment type="caution">
    <text evidence="2">The sequence shown here is derived from an EMBL/GenBank/DDBJ whole genome shotgun (WGS) entry which is preliminary data.</text>
</comment>
<evidence type="ECO:0000259" key="1">
    <source>
        <dbReference type="SMART" id="SM00737"/>
    </source>
</evidence>
<organism evidence="2 3">
    <name type="scientific">Lymnaea stagnalis</name>
    <name type="common">Great pond snail</name>
    <name type="synonym">Helix stagnalis</name>
    <dbReference type="NCBI Taxonomy" id="6523"/>
    <lineage>
        <taxon>Eukaryota</taxon>
        <taxon>Metazoa</taxon>
        <taxon>Spiralia</taxon>
        <taxon>Lophotrochozoa</taxon>
        <taxon>Mollusca</taxon>
        <taxon>Gastropoda</taxon>
        <taxon>Heterobranchia</taxon>
        <taxon>Euthyneura</taxon>
        <taxon>Panpulmonata</taxon>
        <taxon>Hygrophila</taxon>
        <taxon>Lymnaeoidea</taxon>
        <taxon>Lymnaeidae</taxon>
        <taxon>Lymnaea</taxon>
    </lineage>
</organism>